<evidence type="ECO:0000256" key="1">
    <source>
        <dbReference type="SAM" id="MobiDB-lite"/>
    </source>
</evidence>
<keyword evidence="2" id="KW-0472">Membrane</keyword>
<evidence type="ECO:0000313" key="3">
    <source>
        <dbReference type="EMBL" id="KAG6787408.1"/>
    </source>
</evidence>
<evidence type="ECO:0000313" key="4">
    <source>
        <dbReference type="Proteomes" id="UP000886885"/>
    </source>
</evidence>
<keyword evidence="2" id="KW-0812">Transmembrane</keyword>
<dbReference type="Proteomes" id="UP000886885">
    <property type="component" value="Chromosome 2A"/>
</dbReference>
<dbReference type="OrthoDB" id="25620at2759"/>
<accession>A0A8X8AD56</accession>
<name>A0A8X8AD56_POPTO</name>
<reference evidence="3" key="1">
    <citation type="journal article" date="2020" name="bioRxiv">
        <title>Hybrid origin of Populus tomentosa Carr. identified through genome sequencing and phylogenomic analysis.</title>
        <authorList>
            <person name="An X."/>
            <person name="Gao K."/>
            <person name="Chen Z."/>
            <person name="Li J."/>
            <person name="Yang X."/>
            <person name="Yang X."/>
            <person name="Zhou J."/>
            <person name="Guo T."/>
            <person name="Zhao T."/>
            <person name="Huang S."/>
            <person name="Miao D."/>
            <person name="Khan W.U."/>
            <person name="Rao P."/>
            <person name="Ye M."/>
            <person name="Lei B."/>
            <person name="Liao W."/>
            <person name="Wang J."/>
            <person name="Ji L."/>
            <person name="Li Y."/>
            <person name="Guo B."/>
            <person name="Mustafa N.S."/>
            <person name="Li S."/>
            <person name="Yun Q."/>
            <person name="Keller S.R."/>
            <person name="Mao J."/>
            <person name="Zhang R."/>
            <person name="Strauss S.H."/>
        </authorList>
    </citation>
    <scope>NUCLEOTIDE SEQUENCE</scope>
    <source>
        <strain evidence="3">GM15</strain>
        <tissue evidence="3">Leaf</tissue>
    </source>
</reference>
<keyword evidence="4" id="KW-1185">Reference proteome</keyword>
<sequence length="262" mass="28934">MALLRTYLESQEVERASTIFDGKEQNSKEGVIYNNYSIPISDQESNIIVSFSTSLGGSVMSLRSQERNVRESEFYSVLTLIICLQVRRLNLSLYISLFFILAIAIISIYIPPLLILHPPIPKAHADLPQSDALVDPPLSEAPVNVDHRNSEALLDPPKSNVQVDPSKSEALAESPRSRVHADPPMSEVPVNVGPPLSEAPVNVDPPKSEARLDTSKAKARVKPPKSKARVDPPKSKGLANSHQPDDQIVDWSSVRHLWLDEN</sequence>
<proteinExistence type="predicted"/>
<feature type="compositionally biased region" description="Basic and acidic residues" evidence="1">
    <location>
        <begin position="206"/>
        <end position="216"/>
    </location>
</feature>
<comment type="caution">
    <text evidence="3">The sequence shown here is derived from an EMBL/GenBank/DDBJ whole genome shotgun (WGS) entry which is preliminary data.</text>
</comment>
<feature type="region of interest" description="Disordered" evidence="1">
    <location>
        <begin position="149"/>
        <end position="248"/>
    </location>
</feature>
<evidence type="ECO:0000256" key="2">
    <source>
        <dbReference type="SAM" id="Phobius"/>
    </source>
</evidence>
<feature type="compositionally biased region" description="Basic residues" evidence="1">
    <location>
        <begin position="217"/>
        <end position="227"/>
    </location>
</feature>
<feature type="transmembrane region" description="Helical" evidence="2">
    <location>
        <begin position="91"/>
        <end position="110"/>
    </location>
</feature>
<gene>
    <name evidence="3" type="ORF">POTOM_009047</name>
</gene>
<dbReference type="EMBL" id="JAAWWB010000003">
    <property type="protein sequence ID" value="KAG6787408.1"/>
    <property type="molecule type" value="Genomic_DNA"/>
</dbReference>
<protein>
    <submittedName>
        <fullName evidence="3">Uncharacterized protein</fullName>
    </submittedName>
</protein>
<dbReference type="AlphaFoldDB" id="A0A8X8AD56"/>
<organism evidence="3 4">
    <name type="scientific">Populus tomentosa</name>
    <name type="common">Chinese white poplar</name>
    <dbReference type="NCBI Taxonomy" id="118781"/>
    <lineage>
        <taxon>Eukaryota</taxon>
        <taxon>Viridiplantae</taxon>
        <taxon>Streptophyta</taxon>
        <taxon>Embryophyta</taxon>
        <taxon>Tracheophyta</taxon>
        <taxon>Spermatophyta</taxon>
        <taxon>Magnoliopsida</taxon>
        <taxon>eudicotyledons</taxon>
        <taxon>Gunneridae</taxon>
        <taxon>Pentapetalae</taxon>
        <taxon>rosids</taxon>
        <taxon>fabids</taxon>
        <taxon>Malpighiales</taxon>
        <taxon>Salicaceae</taxon>
        <taxon>Saliceae</taxon>
        <taxon>Populus</taxon>
    </lineage>
</organism>
<keyword evidence="2" id="KW-1133">Transmembrane helix</keyword>